<evidence type="ECO:0000256" key="1">
    <source>
        <dbReference type="ARBA" id="ARBA00010690"/>
    </source>
</evidence>
<organism evidence="3 4">
    <name type="scientific">Magnetospirillum moscoviense</name>
    <dbReference type="NCBI Taxonomy" id="1437059"/>
    <lineage>
        <taxon>Bacteria</taxon>
        <taxon>Pseudomonadati</taxon>
        <taxon>Pseudomonadota</taxon>
        <taxon>Alphaproteobacteria</taxon>
        <taxon>Rhodospirillales</taxon>
        <taxon>Rhodospirillaceae</taxon>
        <taxon>Magnetospirillum</taxon>
    </lineage>
</organism>
<name>A0A178MVL0_9PROT</name>
<dbReference type="SUPFAM" id="SSF160544">
    <property type="entry name" value="EscU C-terminal domain-like"/>
    <property type="match status" value="1"/>
</dbReference>
<dbReference type="AlphaFoldDB" id="A0A178MVL0"/>
<evidence type="ECO:0000313" key="4">
    <source>
        <dbReference type="Proteomes" id="UP000078543"/>
    </source>
</evidence>
<dbReference type="Gene3D" id="3.40.1690.10">
    <property type="entry name" value="secretion proteins EscU"/>
    <property type="match status" value="1"/>
</dbReference>
<dbReference type="PANTHER" id="PTHR30531">
    <property type="entry name" value="FLAGELLAR BIOSYNTHETIC PROTEIN FLHB"/>
    <property type="match status" value="1"/>
</dbReference>
<proteinExistence type="inferred from homology"/>
<dbReference type="GO" id="GO:0009306">
    <property type="term" value="P:protein secretion"/>
    <property type="evidence" value="ECO:0007669"/>
    <property type="project" value="InterPro"/>
</dbReference>
<keyword evidence="4" id="KW-1185">Reference proteome</keyword>
<gene>
    <name evidence="3" type="ORF">A6A05_10215</name>
</gene>
<dbReference type="InterPro" id="IPR006135">
    <property type="entry name" value="T3SS_substrate_exporter"/>
</dbReference>
<dbReference type="Proteomes" id="UP000078543">
    <property type="component" value="Unassembled WGS sequence"/>
</dbReference>
<dbReference type="STRING" id="1437059.A6A05_10215"/>
<dbReference type="PANTHER" id="PTHR30531:SF12">
    <property type="entry name" value="FLAGELLAR BIOSYNTHETIC PROTEIN FLHB"/>
    <property type="match status" value="1"/>
</dbReference>
<comment type="caution">
    <text evidence="3">The sequence shown here is derived from an EMBL/GenBank/DDBJ whole genome shotgun (WGS) entry which is preliminary data.</text>
</comment>
<dbReference type="InterPro" id="IPR029025">
    <property type="entry name" value="T3SS_substrate_exporter_C"/>
</dbReference>
<dbReference type="RefSeq" id="WP_068499042.1">
    <property type="nucleotide sequence ID" value="NZ_LWQU01000127.1"/>
</dbReference>
<dbReference type="EMBL" id="LWQU01000127">
    <property type="protein sequence ID" value="OAN52929.1"/>
    <property type="molecule type" value="Genomic_DNA"/>
</dbReference>
<evidence type="ECO:0000256" key="2">
    <source>
        <dbReference type="SAM" id="MobiDB-lite"/>
    </source>
</evidence>
<sequence length="117" mass="12038">MGQGHDLWDERAEAEASLPVGPAGGRTVAVALSYDPAESDAPKVVASGKGAIAEQILQLAFAHGVKVRTDPDLAQVLAAVEIDTVIPLEAFAAVAEILAYVYRANGQVSPISNGETA</sequence>
<dbReference type="Pfam" id="PF01312">
    <property type="entry name" value="Bac_export_2"/>
    <property type="match status" value="1"/>
</dbReference>
<comment type="similarity">
    <text evidence="1">Belongs to the type III secretion exporter family.</text>
</comment>
<feature type="compositionally biased region" description="Basic and acidic residues" evidence="2">
    <location>
        <begin position="1"/>
        <end position="14"/>
    </location>
</feature>
<protein>
    <submittedName>
        <fullName evidence="3">Flagellar protein FhlB</fullName>
    </submittedName>
</protein>
<keyword evidence="3" id="KW-0282">Flagellum</keyword>
<feature type="region of interest" description="Disordered" evidence="2">
    <location>
        <begin position="1"/>
        <end position="22"/>
    </location>
</feature>
<keyword evidence="3" id="KW-0966">Cell projection</keyword>
<accession>A0A178MVL0</accession>
<reference evidence="3 4" key="1">
    <citation type="submission" date="2016-04" db="EMBL/GenBank/DDBJ databases">
        <title>Draft genome sequence of freshwater magnetotactic bacteria Magnetospirillum marisnigri SP-1 and Magnetospirillum moscoviense BB-1.</title>
        <authorList>
            <person name="Koziaeva V."/>
            <person name="Dziuba M.V."/>
            <person name="Ivanov T.M."/>
            <person name="Kuznetsov B."/>
            <person name="Grouzdev D.S."/>
        </authorList>
    </citation>
    <scope>NUCLEOTIDE SEQUENCE [LARGE SCALE GENOMIC DNA]</scope>
    <source>
        <strain evidence="3 4">BB-1</strain>
    </source>
</reference>
<dbReference type="OrthoDB" id="5244399at2"/>
<keyword evidence="3" id="KW-0969">Cilium</keyword>
<evidence type="ECO:0000313" key="3">
    <source>
        <dbReference type="EMBL" id="OAN52929.1"/>
    </source>
</evidence>
<dbReference type="GO" id="GO:0005886">
    <property type="term" value="C:plasma membrane"/>
    <property type="evidence" value="ECO:0007669"/>
    <property type="project" value="TreeGrafter"/>
</dbReference>